<evidence type="ECO:0000313" key="2">
    <source>
        <dbReference type="Proteomes" id="UP001209878"/>
    </source>
</evidence>
<proteinExistence type="predicted"/>
<evidence type="ECO:0000313" key="1">
    <source>
        <dbReference type="EMBL" id="KAK2175635.1"/>
    </source>
</evidence>
<name>A0AAD9KRP9_RIDPI</name>
<dbReference type="EMBL" id="JAODUO010000718">
    <property type="protein sequence ID" value="KAK2175635.1"/>
    <property type="molecule type" value="Genomic_DNA"/>
</dbReference>
<sequence>MFKRDGMALYGLGGPHTPLEIHIEWQERVEREKRSWREHMSTIGVPGNRMFPGFRDVRKEYPGRQLNYYDNEHPKGENRSMYDRLYHIDFGWNPKRKRCDRNANANLDIIGEEGSRVVHVKGNTEYGRRIDHLIKMEPPGYIPRYGHYCIIEQEIYKKSNLGVPLKVDDHELFTHTERGRQTKSTW</sequence>
<organism evidence="1 2">
    <name type="scientific">Ridgeia piscesae</name>
    <name type="common">Tubeworm</name>
    <dbReference type="NCBI Taxonomy" id="27915"/>
    <lineage>
        <taxon>Eukaryota</taxon>
        <taxon>Metazoa</taxon>
        <taxon>Spiralia</taxon>
        <taxon>Lophotrochozoa</taxon>
        <taxon>Annelida</taxon>
        <taxon>Polychaeta</taxon>
        <taxon>Sedentaria</taxon>
        <taxon>Canalipalpata</taxon>
        <taxon>Sabellida</taxon>
        <taxon>Siboglinidae</taxon>
        <taxon>Ridgeia</taxon>
    </lineage>
</organism>
<dbReference type="Proteomes" id="UP001209878">
    <property type="component" value="Unassembled WGS sequence"/>
</dbReference>
<comment type="caution">
    <text evidence="1">The sequence shown here is derived from an EMBL/GenBank/DDBJ whole genome shotgun (WGS) entry which is preliminary data.</text>
</comment>
<dbReference type="Pfam" id="PF15074">
    <property type="entry name" value="CFAP90"/>
    <property type="match status" value="1"/>
</dbReference>
<keyword evidence="2" id="KW-1185">Reference proteome</keyword>
<accession>A0AAD9KRP9</accession>
<dbReference type="AlphaFoldDB" id="A0AAD9KRP9"/>
<dbReference type="InterPro" id="IPR027901">
    <property type="entry name" value="CFAP90"/>
</dbReference>
<protein>
    <submittedName>
        <fullName evidence="1">Uncharacterized protein</fullName>
    </submittedName>
</protein>
<reference evidence="1" key="1">
    <citation type="journal article" date="2023" name="Mol. Biol. Evol.">
        <title>Third-Generation Sequencing Reveals the Adaptive Role of the Epigenome in Three Deep-Sea Polychaetes.</title>
        <authorList>
            <person name="Perez M."/>
            <person name="Aroh O."/>
            <person name="Sun Y."/>
            <person name="Lan Y."/>
            <person name="Juniper S.K."/>
            <person name="Young C.R."/>
            <person name="Angers B."/>
            <person name="Qian P.Y."/>
        </authorList>
    </citation>
    <scope>NUCLEOTIDE SEQUENCE</scope>
    <source>
        <strain evidence="1">R07B-5</strain>
    </source>
</reference>
<gene>
    <name evidence="1" type="ORF">NP493_718g04034</name>
</gene>